<dbReference type="GO" id="GO:0003676">
    <property type="term" value="F:nucleic acid binding"/>
    <property type="evidence" value="ECO:0007669"/>
    <property type="project" value="InterPro"/>
</dbReference>
<protein>
    <recommendedName>
        <fullName evidence="1">Integrase catalytic domain-containing protein</fullName>
    </recommendedName>
</protein>
<dbReference type="SUPFAM" id="SSF53098">
    <property type="entry name" value="Ribonuclease H-like"/>
    <property type="match status" value="1"/>
</dbReference>
<dbReference type="InterPro" id="IPR036397">
    <property type="entry name" value="RNaseH_sf"/>
</dbReference>
<dbReference type="PANTHER" id="PTHR47331">
    <property type="entry name" value="PHD-TYPE DOMAIN-CONTAINING PROTEIN"/>
    <property type="match status" value="1"/>
</dbReference>
<evidence type="ECO:0000313" key="2">
    <source>
        <dbReference type="EMBL" id="CAD1551326.1"/>
    </source>
</evidence>
<dbReference type="Gene3D" id="3.30.420.10">
    <property type="entry name" value="Ribonuclease H-like superfamily/Ribonuclease H"/>
    <property type="match status" value="1"/>
</dbReference>
<evidence type="ECO:0000259" key="1">
    <source>
        <dbReference type="PROSITE" id="PS50994"/>
    </source>
</evidence>
<dbReference type="EMBL" id="CADCXW020000017">
    <property type="protein sequence ID" value="CAD1551326.1"/>
    <property type="molecule type" value="Genomic_DNA"/>
</dbReference>
<dbReference type="PROSITE" id="PS50994">
    <property type="entry name" value="INTEGRASE"/>
    <property type="match status" value="1"/>
</dbReference>
<accession>A0A6V7JMH7</accession>
<sequence length="137" mass="14999">MGQLPEKRVTASIVFEHVGVDFAGPLTILRYRGGGQLTYKAYAWVFVCFATSAVHLELVTEPTTEAFIATFKRFTGRRGIPATIASDHGGNFLGGDTELKGLFQEGRRELSQIKSVLASQGTQWKFIPVRAPHMGGK</sequence>
<name>A0A6V7JMH7_9HYME</name>
<proteinExistence type="predicted"/>
<dbReference type="InterPro" id="IPR001584">
    <property type="entry name" value="Integrase_cat-core"/>
</dbReference>
<dbReference type="AlphaFoldDB" id="A0A6V7JMH7"/>
<dbReference type="InterPro" id="IPR012337">
    <property type="entry name" value="RNaseH-like_sf"/>
</dbReference>
<reference evidence="2" key="1">
    <citation type="submission" date="2020-07" db="EMBL/GenBank/DDBJ databases">
        <authorList>
            <person name="Ferguson B K."/>
        </authorList>
    </citation>
    <scope>NUCLEOTIDE SEQUENCE</scope>
    <source>
        <strain evidence="2">L06</strain>
    </source>
</reference>
<gene>
    <name evidence="2" type="ORF">BBRV_LOCUS52435</name>
</gene>
<dbReference type="PANTHER" id="PTHR47331:SF1">
    <property type="entry name" value="GAG-LIKE PROTEIN"/>
    <property type="match status" value="1"/>
</dbReference>
<dbReference type="GO" id="GO:0015074">
    <property type="term" value="P:DNA integration"/>
    <property type="evidence" value="ECO:0007669"/>
    <property type="project" value="InterPro"/>
</dbReference>
<organism evidence="2">
    <name type="scientific">Bracon brevicornis</name>
    <dbReference type="NCBI Taxonomy" id="1563983"/>
    <lineage>
        <taxon>Eukaryota</taxon>
        <taxon>Metazoa</taxon>
        <taxon>Ecdysozoa</taxon>
        <taxon>Arthropoda</taxon>
        <taxon>Hexapoda</taxon>
        <taxon>Insecta</taxon>
        <taxon>Pterygota</taxon>
        <taxon>Neoptera</taxon>
        <taxon>Endopterygota</taxon>
        <taxon>Hymenoptera</taxon>
        <taxon>Apocrita</taxon>
        <taxon>Ichneumonoidea</taxon>
        <taxon>Braconidae</taxon>
        <taxon>Braconinae</taxon>
        <taxon>Bracon</taxon>
    </lineage>
</organism>
<feature type="domain" description="Integrase catalytic" evidence="1">
    <location>
        <begin position="1"/>
        <end position="137"/>
    </location>
</feature>